<comment type="caution">
    <text evidence="2">The sequence shown here is derived from an EMBL/GenBank/DDBJ whole genome shotgun (WGS) entry which is preliminary data.</text>
</comment>
<name>A0A941E3B5_9BACI</name>
<dbReference type="EMBL" id="JAGSOT010000085">
    <property type="protein sequence ID" value="MBR7798068.1"/>
    <property type="molecule type" value="Genomic_DNA"/>
</dbReference>
<protein>
    <submittedName>
        <fullName evidence="2">Uncharacterized protein</fullName>
    </submittedName>
</protein>
<dbReference type="PROSITE" id="PS51257">
    <property type="entry name" value="PROKAR_LIPOPROTEIN"/>
    <property type="match status" value="1"/>
</dbReference>
<evidence type="ECO:0000256" key="1">
    <source>
        <dbReference type="SAM" id="Phobius"/>
    </source>
</evidence>
<proteinExistence type="predicted"/>
<gene>
    <name evidence="2" type="ORF">KCX74_18770</name>
</gene>
<keyword evidence="1" id="KW-0812">Transmembrane</keyword>
<organism evidence="2 3">
    <name type="scientific">Virgibacillus salarius</name>
    <dbReference type="NCBI Taxonomy" id="447199"/>
    <lineage>
        <taxon>Bacteria</taxon>
        <taxon>Bacillati</taxon>
        <taxon>Bacillota</taxon>
        <taxon>Bacilli</taxon>
        <taxon>Bacillales</taxon>
        <taxon>Bacillaceae</taxon>
        <taxon>Virgibacillus</taxon>
    </lineage>
</organism>
<keyword evidence="1" id="KW-0472">Membrane</keyword>
<accession>A0A941E3B5</accession>
<dbReference type="Proteomes" id="UP000675284">
    <property type="component" value="Unassembled WGS sequence"/>
</dbReference>
<feature type="transmembrane region" description="Helical" evidence="1">
    <location>
        <begin position="12"/>
        <end position="33"/>
    </location>
</feature>
<keyword evidence="1" id="KW-1133">Transmembrane helix</keyword>
<dbReference type="AlphaFoldDB" id="A0A941E3B5"/>
<feature type="transmembrane region" description="Helical" evidence="1">
    <location>
        <begin position="39"/>
        <end position="59"/>
    </location>
</feature>
<keyword evidence="3" id="KW-1185">Reference proteome</keyword>
<evidence type="ECO:0000313" key="2">
    <source>
        <dbReference type="EMBL" id="MBR7798068.1"/>
    </source>
</evidence>
<sequence>MKNSKDAKDIMDSLIPLGMIFGCALGVIMGIVFEPYLLFTTISGTVIGYLIGVIAYVIYSMNEKS</sequence>
<evidence type="ECO:0000313" key="3">
    <source>
        <dbReference type="Proteomes" id="UP000675284"/>
    </source>
</evidence>
<reference evidence="2" key="1">
    <citation type="submission" date="2021-04" db="EMBL/GenBank/DDBJ databases">
        <title>Isolation and polyphasic classification of algal microorganism.</title>
        <authorList>
            <person name="Wang S."/>
        </authorList>
    </citation>
    <scope>NUCLEOTIDE SEQUENCE</scope>
    <source>
        <strain evidence="2">720a</strain>
    </source>
</reference>